<dbReference type="InterPro" id="IPR015424">
    <property type="entry name" value="PyrdxlP-dep_Trfase"/>
</dbReference>
<feature type="region of interest" description="Disordered" evidence="10">
    <location>
        <begin position="1059"/>
        <end position="1078"/>
    </location>
</feature>
<dbReference type="InterPro" id="IPR000192">
    <property type="entry name" value="Aminotrans_V_dom"/>
</dbReference>
<feature type="compositionally biased region" description="Basic and acidic residues" evidence="10">
    <location>
        <begin position="566"/>
        <end position="585"/>
    </location>
</feature>
<comment type="cofactor">
    <cofactor evidence="1 9">
        <name>pyridoxal 5'-phosphate</name>
        <dbReference type="ChEBI" id="CHEBI:597326"/>
    </cofactor>
</comment>
<evidence type="ECO:0000256" key="8">
    <source>
        <dbReference type="ARBA" id="ARBA00023014"/>
    </source>
</evidence>
<evidence type="ECO:0000256" key="9">
    <source>
        <dbReference type="RuleBase" id="RU004504"/>
    </source>
</evidence>
<name>A0ABD3NDW2_9STRA</name>
<evidence type="ECO:0000256" key="10">
    <source>
        <dbReference type="SAM" id="MobiDB-lite"/>
    </source>
</evidence>
<evidence type="ECO:0000259" key="11">
    <source>
        <dbReference type="PROSITE" id="PS51788"/>
    </source>
</evidence>
<feature type="region of interest" description="Disordered" evidence="10">
    <location>
        <begin position="566"/>
        <end position="586"/>
    </location>
</feature>
<keyword evidence="6" id="KW-0663">Pyridoxal phosphate</keyword>
<evidence type="ECO:0000313" key="13">
    <source>
        <dbReference type="Proteomes" id="UP001530400"/>
    </source>
</evidence>
<dbReference type="HAMAP" id="MF_00331">
    <property type="entry name" value="Cys_desulf_IscS"/>
    <property type="match status" value="1"/>
</dbReference>
<evidence type="ECO:0000313" key="12">
    <source>
        <dbReference type="EMBL" id="KAL3770955.1"/>
    </source>
</evidence>
<dbReference type="AlphaFoldDB" id="A0ABD3NDW2"/>
<dbReference type="InterPro" id="IPR015422">
    <property type="entry name" value="PyrdxlP-dep_Trfase_small"/>
</dbReference>
<evidence type="ECO:0000256" key="5">
    <source>
        <dbReference type="ARBA" id="ARBA00022723"/>
    </source>
</evidence>
<comment type="similarity">
    <text evidence="2">Belongs to the class-V pyridoxal-phosphate-dependent aminotransferase family. NifS/IscS subfamily.</text>
</comment>
<protein>
    <recommendedName>
        <fullName evidence="3">cysteine desulfurase</fullName>
        <ecNumber evidence="3">2.8.1.7</ecNumber>
    </recommendedName>
</protein>
<dbReference type="Gene3D" id="3.90.1150.10">
    <property type="entry name" value="Aspartate Aminotransferase, domain 1"/>
    <property type="match status" value="1"/>
</dbReference>
<dbReference type="InterPro" id="IPR020578">
    <property type="entry name" value="Aminotrans_V_PyrdxlP_BS"/>
</dbReference>
<dbReference type="InterPro" id="IPR034750">
    <property type="entry name" value="CULT"/>
</dbReference>
<gene>
    <name evidence="12" type="ORF">ACHAWO_002500</name>
</gene>
<dbReference type="FunFam" id="3.90.1150.10:FF:000002">
    <property type="entry name" value="Cysteine desulfurase IscS"/>
    <property type="match status" value="1"/>
</dbReference>
<comment type="caution">
    <text evidence="12">The sequence shown here is derived from an EMBL/GenBank/DDBJ whole genome shotgun (WGS) entry which is preliminary data.</text>
</comment>
<dbReference type="SUPFAM" id="SSF53383">
    <property type="entry name" value="PLP-dependent transferases"/>
    <property type="match status" value="1"/>
</dbReference>
<dbReference type="PROSITE" id="PS51788">
    <property type="entry name" value="CULT"/>
    <property type="match status" value="1"/>
</dbReference>
<dbReference type="PANTHER" id="PTHR11601">
    <property type="entry name" value="CYSTEINE DESULFURYLASE FAMILY MEMBER"/>
    <property type="match status" value="1"/>
</dbReference>
<dbReference type="EMBL" id="JALLPJ020001297">
    <property type="protein sequence ID" value="KAL3770955.1"/>
    <property type="molecule type" value="Genomic_DNA"/>
</dbReference>
<dbReference type="Proteomes" id="UP001530400">
    <property type="component" value="Unassembled WGS sequence"/>
</dbReference>
<dbReference type="NCBIfam" id="NF010611">
    <property type="entry name" value="PRK14012.1"/>
    <property type="match status" value="1"/>
</dbReference>
<sequence>MHRLLTQSQRSLRALPTLRSAASTTTSRPAAASLSTAAAPEGENPFSIQGKFRDGRASYLDMSATTPLDPRVLDKMMPYFIGSYGNPHSRTHSYGWESETVVEKARAQVASLIQASPKEIIFTSGATESNNLSIKGAAHFYGGEGKSKKHVITTQTEHKCVLDSCRSLEQEGYDVTYLPVQASTGLVDMAELENAMRDETFLVSIMAVNNEIGTRQPIEEIGALCRKKKILFHTDAAQMLGKLPIDVNAMNIDLMSLSSHKVYGPKGIGALYIRRRPRVRLEPLFSGGGQERGLRSGTLPHTLCAGFGAACELAEKEMEIDDAWIRYLSNKLCRGIEERIPMVTLNGHPDLRYPGCVNYSFSYVEGESLLMALKNVAVSSGSACTSASLEPSYVLRALGVDDELAHGSLRFGIGRFTSEAEIDFLLDLLENHVGRLRDMSPLWEMENNEQQLLNSSDDSPSADENIDDNEVELPLNDETDHDEQESQRRDNVRQQYRRRLTLDPLAEFILDEELQRLAEQDLNDGDANEDAMNDANDEADDEARDSESDDDGLMHFLLEQHVYRSDDHDAQQDSNEPPREARDHNYLPTAQPLYPEEWVPAGRHRLQQQERESESIDNCQMTVDENEGAMSYHDRTAEDRDASSHYVIPPPPDLLRINPSLSSNMSFNVDQNAAQDSSTVLPILEIDNVVLFPGSTLPLRLQDAHWIEYLGNLIDDARGLYGSHANESSAINPSEVRIGILPRIRRRTRRRPHDSGARTGRWRVDLIRRGVASVRRSRAARAGELQARSGAQHDNTQNEAEHQQEDDTSTAASHQETNSIHEEGGDDLMFHANPSRVQTVQYDDPFIGRIGTTATIIFTHEEAANEFPSENNRTGRQSSMVWRRRTSELVVTAIGTSRFRIVQSLRNANSSAPGQPQRIVPLYEVEDIADDNLSFPQQLIQSPGDLKSPMFTPMHMRANDAESDIQNIDEGDANQCLPFSKLVFLYRKIRGMAQTMLRCSYCGTVIANTSDVFTVGGAEGTTGHYVNEYGIVHQTLTVRHVDPQGIIALGYPETKDSCSVTTDENISPRRLGRSEHDI</sequence>
<dbReference type="Gene3D" id="3.40.640.10">
    <property type="entry name" value="Type I PLP-dependent aspartate aminotransferase-like (Major domain)"/>
    <property type="match status" value="1"/>
</dbReference>
<dbReference type="Pfam" id="PF00266">
    <property type="entry name" value="Aminotran_5"/>
    <property type="match status" value="1"/>
</dbReference>
<keyword evidence="13" id="KW-1185">Reference proteome</keyword>
<dbReference type="GO" id="GO:0031071">
    <property type="term" value="F:cysteine desulfurase activity"/>
    <property type="evidence" value="ECO:0007669"/>
    <property type="project" value="UniProtKB-EC"/>
</dbReference>
<dbReference type="GO" id="GO:0016226">
    <property type="term" value="P:iron-sulfur cluster assembly"/>
    <property type="evidence" value="ECO:0007669"/>
    <property type="project" value="UniProtKB-ARBA"/>
</dbReference>
<keyword evidence="5" id="KW-0479">Metal-binding</keyword>
<dbReference type="GO" id="GO:0051536">
    <property type="term" value="F:iron-sulfur cluster binding"/>
    <property type="evidence" value="ECO:0007669"/>
    <property type="project" value="UniProtKB-KW"/>
</dbReference>
<dbReference type="GO" id="GO:1990221">
    <property type="term" value="C:L-cysteine desulfurase complex"/>
    <property type="evidence" value="ECO:0007669"/>
    <property type="project" value="UniProtKB-ARBA"/>
</dbReference>
<feature type="region of interest" description="Disordered" evidence="10">
    <location>
        <begin position="522"/>
        <end position="549"/>
    </location>
</feature>
<evidence type="ECO:0000256" key="1">
    <source>
        <dbReference type="ARBA" id="ARBA00001933"/>
    </source>
</evidence>
<dbReference type="EC" id="2.8.1.7" evidence="3"/>
<dbReference type="InterPro" id="IPR046336">
    <property type="entry name" value="Lon_prtase_N_sf"/>
</dbReference>
<keyword evidence="8" id="KW-0411">Iron-sulfur</keyword>
<reference evidence="12 13" key="1">
    <citation type="submission" date="2024-10" db="EMBL/GenBank/DDBJ databases">
        <title>Updated reference genomes for cyclostephanoid diatoms.</title>
        <authorList>
            <person name="Roberts W.R."/>
            <person name="Alverson A.J."/>
        </authorList>
    </citation>
    <scope>NUCLEOTIDE SEQUENCE [LARGE SCALE GENOMIC DNA]</scope>
    <source>
        <strain evidence="12 13">AJA010-31</strain>
    </source>
</reference>
<dbReference type="Gene3D" id="2.30.130.40">
    <property type="entry name" value="LON domain-like"/>
    <property type="match status" value="1"/>
</dbReference>
<accession>A0ABD3NDW2</accession>
<proteinExistence type="inferred from homology"/>
<dbReference type="InterPro" id="IPR015421">
    <property type="entry name" value="PyrdxlP-dep_Trfase_major"/>
</dbReference>
<evidence type="ECO:0000256" key="4">
    <source>
        <dbReference type="ARBA" id="ARBA00022679"/>
    </source>
</evidence>
<feature type="region of interest" description="Disordered" evidence="10">
    <location>
        <begin position="1"/>
        <end position="47"/>
    </location>
</feature>
<evidence type="ECO:0000256" key="6">
    <source>
        <dbReference type="ARBA" id="ARBA00022898"/>
    </source>
</evidence>
<dbReference type="InterPro" id="IPR010240">
    <property type="entry name" value="Cys_deSase_IscS"/>
</dbReference>
<dbReference type="PROSITE" id="PS00595">
    <property type="entry name" value="AA_TRANSFER_CLASS_5"/>
    <property type="match status" value="1"/>
</dbReference>
<dbReference type="Gene3D" id="2.170.150.20">
    <property type="entry name" value="Peptide methionine sulfoxide reductase"/>
    <property type="match status" value="1"/>
</dbReference>
<organism evidence="12 13">
    <name type="scientific">Cyclotella atomus</name>
    <dbReference type="NCBI Taxonomy" id="382360"/>
    <lineage>
        <taxon>Eukaryota</taxon>
        <taxon>Sar</taxon>
        <taxon>Stramenopiles</taxon>
        <taxon>Ochrophyta</taxon>
        <taxon>Bacillariophyta</taxon>
        <taxon>Coscinodiscophyceae</taxon>
        <taxon>Thalassiosirophycidae</taxon>
        <taxon>Stephanodiscales</taxon>
        <taxon>Stephanodiscaceae</taxon>
        <taxon>Cyclotella</taxon>
    </lineage>
</organism>
<feature type="compositionally biased region" description="Acidic residues" evidence="10">
    <location>
        <begin position="460"/>
        <end position="483"/>
    </location>
</feature>
<evidence type="ECO:0000256" key="2">
    <source>
        <dbReference type="ARBA" id="ARBA00006490"/>
    </source>
</evidence>
<evidence type="ECO:0000256" key="3">
    <source>
        <dbReference type="ARBA" id="ARBA00012239"/>
    </source>
</evidence>
<feature type="compositionally biased region" description="Low complexity" evidence="10">
    <location>
        <begin position="14"/>
        <end position="40"/>
    </location>
</feature>
<keyword evidence="7" id="KW-0408">Iron</keyword>
<feature type="compositionally biased region" description="Polar residues" evidence="10">
    <location>
        <begin position="1"/>
        <end position="11"/>
    </location>
</feature>
<feature type="domain" description="CULT" evidence="11">
    <location>
        <begin position="994"/>
        <end position="1078"/>
    </location>
</feature>
<evidence type="ECO:0000256" key="7">
    <source>
        <dbReference type="ARBA" id="ARBA00023004"/>
    </source>
</evidence>
<dbReference type="PANTHER" id="PTHR11601:SF34">
    <property type="entry name" value="CYSTEINE DESULFURASE"/>
    <property type="match status" value="1"/>
</dbReference>
<dbReference type="GO" id="GO:0046872">
    <property type="term" value="F:metal ion binding"/>
    <property type="evidence" value="ECO:0007669"/>
    <property type="project" value="UniProtKB-KW"/>
</dbReference>
<feature type="region of interest" description="Disordered" evidence="10">
    <location>
        <begin position="451"/>
        <end position="492"/>
    </location>
</feature>
<dbReference type="FunFam" id="3.40.640.10:FF:000003">
    <property type="entry name" value="Cysteine desulfurase IscS"/>
    <property type="match status" value="1"/>
</dbReference>
<feature type="region of interest" description="Disordered" evidence="10">
    <location>
        <begin position="777"/>
        <end position="817"/>
    </location>
</feature>
<keyword evidence="4" id="KW-0808">Transferase</keyword>